<feature type="region of interest" description="Disordered" evidence="8">
    <location>
        <begin position="487"/>
        <end position="526"/>
    </location>
</feature>
<feature type="region of interest" description="Disordered" evidence="8">
    <location>
        <begin position="1788"/>
        <end position="1844"/>
    </location>
</feature>
<feature type="region of interest" description="Disordered" evidence="8">
    <location>
        <begin position="376"/>
        <end position="399"/>
    </location>
</feature>
<feature type="region of interest" description="Disordered" evidence="8">
    <location>
        <begin position="2334"/>
        <end position="2468"/>
    </location>
</feature>
<feature type="compositionally biased region" description="Acidic residues" evidence="8">
    <location>
        <begin position="587"/>
        <end position="603"/>
    </location>
</feature>
<feature type="compositionally biased region" description="Basic and acidic residues" evidence="8">
    <location>
        <begin position="385"/>
        <end position="399"/>
    </location>
</feature>
<keyword evidence="3 7" id="KW-0813">Transport</keyword>
<feature type="region of interest" description="Disordered" evidence="8">
    <location>
        <begin position="1728"/>
        <end position="1750"/>
    </location>
</feature>
<feature type="compositionally biased region" description="Low complexity" evidence="8">
    <location>
        <begin position="1795"/>
        <end position="1812"/>
    </location>
</feature>
<feature type="compositionally biased region" description="Polar residues" evidence="8">
    <location>
        <begin position="604"/>
        <end position="615"/>
    </location>
</feature>
<dbReference type="GO" id="GO:0015031">
    <property type="term" value="P:protein transport"/>
    <property type="evidence" value="ECO:0007669"/>
    <property type="project" value="UniProtKB-KW"/>
</dbReference>
<evidence type="ECO:0000259" key="9">
    <source>
        <dbReference type="Pfam" id="PF12931"/>
    </source>
</evidence>
<feature type="region of interest" description="Disordered" evidence="8">
    <location>
        <begin position="1662"/>
        <end position="1710"/>
    </location>
</feature>
<keyword evidence="7" id="KW-0072">Autophagy</keyword>
<comment type="similarity">
    <text evidence="2 7">Belongs to the SEC16 family.</text>
</comment>
<dbReference type="Pfam" id="PF12931">
    <property type="entry name" value="TPR_Sec16"/>
    <property type="match status" value="1"/>
</dbReference>
<evidence type="ECO:0000256" key="4">
    <source>
        <dbReference type="ARBA" id="ARBA00022824"/>
    </source>
</evidence>
<proteinExistence type="inferred from homology"/>
<feature type="compositionally biased region" description="Basic and acidic residues" evidence="8">
    <location>
        <begin position="507"/>
        <end position="519"/>
    </location>
</feature>
<feature type="compositionally biased region" description="Basic and acidic residues" evidence="8">
    <location>
        <begin position="2397"/>
        <end position="2406"/>
    </location>
</feature>
<keyword evidence="12" id="KW-1185">Reference proteome</keyword>
<evidence type="ECO:0000256" key="6">
    <source>
        <dbReference type="ARBA" id="ARBA00024687"/>
    </source>
</evidence>
<feature type="region of interest" description="Disordered" evidence="8">
    <location>
        <begin position="215"/>
        <end position="364"/>
    </location>
</feature>
<feature type="compositionally biased region" description="Low complexity" evidence="8">
    <location>
        <begin position="2156"/>
        <end position="2170"/>
    </location>
</feature>
<feature type="compositionally biased region" description="Polar residues" evidence="8">
    <location>
        <begin position="345"/>
        <end position="354"/>
    </location>
</feature>
<feature type="compositionally biased region" description="Low complexity" evidence="8">
    <location>
        <begin position="2032"/>
        <end position="2044"/>
    </location>
</feature>
<feature type="compositionally biased region" description="Basic residues" evidence="8">
    <location>
        <begin position="1"/>
        <end position="21"/>
    </location>
</feature>
<dbReference type="PANTHER" id="PTHR13402:SF6">
    <property type="entry name" value="SECRETORY 16, ISOFORM I"/>
    <property type="match status" value="1"/>
</dbReference>
<feature type="region of interest" description="Disordered" evidence="8">
    <location>
        <begin position="559"/>
        <end position="615"/>
    </location>
</feature>
<feature type="compositionally biased region" description="Acidic residues" evidence="8">
    <location>
        <begin position="559"/>
        <end position="569"/>
    </location>
</feature>
<evidence type="ECO:0000256" key="2">
    <source>
        <dbReference type="ARBA" id="ARBA00005927"/>
    </source>
</evidence>
<evidence type="ECO:0000256" key="3">
    <source>
        <dbReference type="ARBA" id="ARBA00022448"/>
    </source>
</evidence>
<feature type="domain" description="Sec16 Sec23-binding" evidence="9">
    <location>
        <begin position="1258"/>
        <end position="1550"/>
    </location>
</feature>
<feature type="region of interest" description="Disordered" evidence="8">
    <location>
        <begin position="2032"/>
        <end position="2095"/>
    </location>
</feature>
<feature type="compositionally biased region" description="Polar residues" evidence="8">
    <location>
        <begin position="847"/>
        <end position="881"/>
    </location>
</feature>
<dbReference type="Gene3D" id="1.20.58.940">
    <property type="match status" value="1"/>
</dbReference>
<feature type="region of interest" description="Disordered" evidence="8">
    <location>
        <begin position="1"/>
        <end position="106"/>
    </location>
</feature>
<feature type="compositionally biased region" description="Low complexity" evidence="8">
    <location>
        <begin position="2441"/>
        <end position="2450"/>
    </location>
</feature>
<evidence type="ECO:0000256" key="7">
    <source>
        <dbReference type="RuleBase" id="RU364101"/>
    </source>
</evidence>
<feature type="compositionally biased region" description="Polar residues" evidence="8">
    <location>
        <begin position="89"/>
        <end position="101"/>
    </location>
</feature>
<dbReference type="GO" id="GO:0007030">
    <property type="term" value="P:Golgi organization"/>
    <property type="evidence" value="ECO:0007669"/>
    <property type="project" value="TreeGrafter"/>
</dbReference>
<reference evidence="12" key="1">
    <citation type="submission" date="2018-06" db="EMBL/GenBank/DDBJ databases">
        <authorList>
            <person name="Guldener U."/>
        </authorList>
    </citation>
    <scope>NUCLEOTIDE SEQUENCE [LARGE SCALE GENOMIC DNA]</scope>
    <source>
        <strain evidence="12">UTAD17</strain>
    </source>
</reference>
<feature type="compositionally biased region" description="Polar residues" evidence="8">
    <location>
        <begin position="890"/>
        <end position="901"/>
    </location>
</feature>
<evidence type="ECO:0000256" key="5">
    <source>
        <dbReference type="ARBA" id="ARBA00022892"/>
    </source>
</evidence>
<keyword evidence="4 7" id="KW-0256">Endoplasmic reticulum</keyword>
<dbReference type="Proteomes" id="UP000262825">
    <property type="component" value="Unassembled WGS sequence"/>
</dbReference>
<feature type="region of interest" description="Disordered" evidence="8">
    <location>
        <begin position="1037"/>
        <end position="1070"/>
    </location>
</feature>
<dbReference type="GO" id="GO:0070973">
    <property type="term" value="P:protein localization to endoplasmic reticulum exit site"/>
    <property type="evidence" value="ECO:0007669"/>
    <property type="project" value="TreeGrafter"/>
</dbReference>
<feature type="region of interest" description="Disordered" evidence="8">
    <location>
        <begin position="2221"/>
        <end position="2291"/>
    </location>
</feature>
<feature type="compositionally biased region" description="Polar residues" evidence="8">
    <location>
        <begin position="2067"/>
        <end position="2095"/>
    </location>
</feature>
<evidence type="ECO:0000256" key="1">
    <source>
        <dbReference type="ARBA" id="ARBA00004397"/>
    </source>
</evidence>
<dbReference type="Gene3D" id="6.20.50.30">
    <property type="match status" value="1"/>
</dbReference>
<feature type="compositionally biased region" description="Low complexity" evidence="8">
    <location>
        <begin position="1060"/>
        <end position="1070"/>
    </location>
</feature>
<comment type="subcellular location">
    <subcellularLocation>
        <location evidence="1">Endoplasmic reticulum membrane</location>
        <topology evidence="1">Peripheral membrane protein</topology>
        <orientation evidence="1">Cytoplasmic side</orientation>
    </subcellularLocation>
</comment>
<dbReference type="PANTHER" id="PTHR13402">
    <property type="entry name" value="RGPR-RELATED"/>
    <property type="match status" value="1"/>
</dbReference>
<dbReference type="GO" id="GO:0016192">
    <property type="term" value="P:vesicle-mediated transport"/>
    <property type="evidence" value="ECO:0007669"/>
    <property type="project" value="UniProtKB-KW"/>
</dbReference>
<feature type="region of interest" description="Disordered" evidence="8">
    <location>
        <begin position="428"/>
        <end position="464"/>
    </location>
</feature>
<feature type="compositionally biased region" description="Polar residues" evidence="8">
    <location>
        <begin position="2179"/>
        <end position="2189"/>
    </location>
</feature>
<name>A0A376B8B5_9ASCO</name>
<feature type="compositionally biased region" description="Polar residues" evidence="8">
    <location>
        <begin position="913"/>
        <end position="945"/>
    </location>
</feature>
<evidence type="ECO:0000313" key="11">
    <source>
        <dbReference type="EMBL" id="SSD60905.1"/>
    </source>
</evidence>
<comment type="function">
    <text evidence="6 7">Involved in the initiation of assembly of the COPII coat required for the formation of transport vesicles from the endoplasmic reticulum (ER) and the selection of cargo molecules. Also involved in autophagy.</text>
</comment>
<feature type="compositionally biased region" description="Basic and acidic residues" evidence="8">
    <location>
        <begin position="2234"/>
        <end position="2277"/>
    </location>
</feature>
<feature type="region of interest" description="Disordered" evidence="8">
    <location>
        <begin position="846"/>
        <end position="964"/>
    </location>
</feature>
<feature type="region of interest" description="Disordered" evidence="8">
    <location>
        <begin position="2133"/>
        <end position="2189"/>
    </location>
</feature>
<feature type="compositionally biased region" description="Polar residues" evidence="8">
    <location>
        <begin position="34"/>
        <end position="64"/>
    </location>
</feature>
<sequence>MGPEAKKRKNQKKKLKQKQKKQAAAAAASKVESIEQSNNVDATPSELSEHQSISPTSTEVTSALNVKKDDTVNTDMSASIDSLEKENQPSDGSVATNGNTSAKDHSELMIKDAKLLLEDDDIEVSSPINENKNLSSTVVVADNKNDVIVENEQKLQHFEQDIEQTAMELSNFEQELEGGIKEEEEYKEKQNRFEQNIEQTKRELSNFEHELEEEIKEEEITHDPDQKNLLIPVQGGGNDVKEDPLLVGIESNVEKETVSLPKQQPTEKEPTSLPEQQSAEKEIGGALEQQSAKKEPTSVPEQQSAEKEVVGVFSENDTRGKEDFNLNVEKKEPVEQKIKKDPIDTRSTTKNQVFQEGLTEPQATHTIEEGEFAALGDNAAATSSENRDKKYINDNDKDNHSLFTAASQDDFKWWEKNNTLDSEATSIKRDVSNENEEEIEKNNKHDDLVIEKRQEKDTDEESNLFVDNVQTEVMPWEVEISQNEIVSTTSPAKSQTNGLLNNQTDSEFSHSESKVKKQESPSQNNVSILENAPTIAPSNKMSAANAFSFLNDDDLLDDDLSSTTEDDEKQNDNKISTSIINAKTGNDDNDDDDSYLESDEEETNIGQSQISTMGSNLEQIDTNVTVKHSRFPSASSSITQTFTKINTSKYAPQNSAIDNSSNKSSTSVITPANPFQVRPTIVSSSTVNNRSSYQMPPEIQPQPNDYELVQKLEKEKHKTDAYDFPMDIASVIKPKKQIVAKPINVNSPKPIVVPSQPFNKPNATLPLKSVSPPISASRNNTSINNNVPFNPYSPSLNNSLGRNMPKSAGAANNLPVYPPISEPQQQQQGIVASMSHADRTNLPLDVASSNGMKSPVGSTYMPNPNIQRRKYSNVSNNTSFSFPGPPQLSARKNATSRSASVDSDVAPKVTNMYAPSTNINATSQKQNTRSRGFSNVSAGSTVSSRKNSKYAPQVQEVPQPPLNNFTPQGIVVPNIHSRTTSFGNNGMNVNSTGTSNNAPYSPSLNAPRGFPPTLQTTGLNNIQQPQVMSPTTMNRHARSHSSAYAPNAPGYASKYAPTVQPHEQYQQQHQQPNIYSYPQKPQNVMSYKTGTFPDQPQMDTVIDVPIKNPEFLRSRQFPIFHWGQSSKVVYLKPIDNIYQQTEIHIISAKEISKTPSYFNDFPGPLIRKKTKLKDIERWLNTAIEKISQEDSLLELCLWKILKIKLSDDVKLSDIANILYDSTELSSHLGSSMASNFDISNTNKKFNASKIEPKEQIQILKYLQVGNQQGALNIALANGDYAMALIIGSLIGKDAWSEVVDNYLKELFLSGSNRNSNEASFSVNLLGLIFQVFVGNSKRVIDEFYNASEKSHWALDNWNIILSSVLTNSPKVADNIEKKLSPLLLEFLVDFGIFLLRNGLIIASHICFVIADVPLSYQEIVPESNVVFENLGYPNSVESVLLSEIYEFVFNPSVNGSKFSGFPVLLSQKLLHASLLMDIELPNISQKYLDTAYSMLKQIPKNTPIAVKYNFCLVDLKARLATSNSGWLGKPKLSTVWGHLDKSFNKFIGGDDDLALDGAANEHKVFDSFTPSASRNASTVDLTSEMYNMYKVQSATSQLKRSHSELPTRYKNLNDNNTSAIGISGTMSAYTPKDTLTLFKNSNVPHSPPLSKVKSHNSPIRELISHSSSSPKSHMRKTSNESGLGFTPSRNVVKRSATQGSKNDAEGSPNLDIHHQIIMSSITDTPNAFSSATHIAPPPSISGSKKSFRKRSIAGDKSTASLDQLYSGLATPELRQKPKRIESFTTQFPKPKTISEPRSITSSRKSSVSSEISYMPPSLKYHKENTSSTDILPPSKIKEANNGSSPSLNYAPTMNSSLSHIEPPSLIPPPIFSASTDLKINDFAITEENTSNDLSTLKETEDIISTKAQNDVTTIISPIASNNVATLAENNTAERNDVKHDAELYVNGNPKKQEIIMRGQDIEENTAAVKEEKDMGACDTLPVGESTSTSIVGDESGLEEILQSKEVNIPENLSEKPEIDSKTVSTPVYSNTFVNNNKNPSKNPVQVTTSKNDLNPYAPSVKSRRSVSQRTNKYTNPNSVLTEKDTTGSTSRTTKNLETEILSGEVNMFEMEGYRMATPVYTTGAVDTDSEHIHEEKLNEDEVSKENDSKNGNNALNSQSSISENNANNASRFSPAVKSTGGSPHKNFTTFSDPVIRAVKNPSFKPFTPKLPVDEYYDDIVEDESDDDDDDGDELEKQREIMRKEKEKEEKEREEKERERMKKQAKEEKALSGKKQEGKMSGANHKNGDSDAGASWFGWLKKDPNAKKSVKAKLGHKNTFYYDEKLKRWVDKNASEEEKAKLTEPALPPPPPIIKKKSTVPPSKPRIGSVEGGPTQRTHGMVAPRNPLTGELLTVNNPKRDSSEETNTKLPVASPRLSPLSSTTSLSSKTANGLDDLISLNAGRRSASSTSRKGRRTGRGYVNVMDNIN</sequence>
<accession>A0A376B8B5</accession>
<feature type="compositionally biased region" description="Polar residues" evidence="8">
    <location>
        <begin position="487"/>
        <end position="506"/>
    </location>
</feature>
<feature type="compositionally biased region" description="Basic and acidic residues" evidence="8">
    <location>
        <begin position="440"/>
        <end position="456"/>
    </location>
</feature>
<dbReference type="InterPro" id="IPR024340">
    <property type="entry name" value="Sec16_CCD"/>
</dbReference>
<feature type="compositionally biased region" description="Low complexity" evidence="8">
    <location>
        <begin position="2413"/>
        <end position="2427"/>
    </location>
</feature>
<dbReference type="InterPro" id="IPR024298">
    <property type="entry name" value="Sec16_Sec23-bd"/>
</dbReference>
<keyword evidence="5 7" id="KW-0931">ER-Golgi transport</keyword>
<dbReference type="EMBL" id="UFAJ01000493">
    <property type="protein sequence ID" value="SSD60905.1"/>
    <property type="molecule type" value="Genomic_DNA"/>
</dbReference>
<dbReference type="GO" id="GO:0012507">
    <property type="term" value="C:ER to Golgi transport vesicle membrane"/>
    <property type="evidence" value="ECO:0007669"/>
    <property type="project" value="TreeGrafter"/>
</dbReference>
<feature type="compositionally biased region" description="Acidic residues" evidence="8">
    <location>
        <begin position="2221"/>
        <end position="2233"/>
    </location>
</feature>
<feature type="domain" description="Sec16 central conserved" evidence="10">
    <location>
        <begin position="1118"/>
        <end position="1202"/>
    </location>
</feature>
<organism evidence="11 12">
    <name type="scientific">Saccharomycodes ludwigii</name>
    <dbReference type="NCBI Taxonomy" id="36035"/>
    <lineage>
        <taxon>Eukaryota</taxon>
        <taxon>Fungi</taxon>
        <taxon>Dikarya</taxon>
        <taxon>Ascomycota</taxon>
        <taxon>Saccharomycotina</taxon>
        <taxon>Saccharomycetes</taxon>
        <taxon>Saccharomycodales</taxon>
        <taxon>Saccharomycodaceae</taxon>
        <taxon>Saccharomycodes</taxon>
    </lineage>
</organism>
<dbReference type="GO" id="GO:0070971">
    <property type="term" value="C:endoplasmic reticulum exit site"/>
    <property type="evidence" value="ECO:0007669"/>
    <property type="project" value="TreeGrafter"/>
</dbReference>
<dbReference type="Pfam" id="PF12932">
    <property type="entry name" value="Sec16"/>
    <property type="match status" value="1"/>
</dbReference>
<gene>
    <name evidence="11" type="ORF">SCODWIG_02666</name>
</gene>
<evidence type="ECO:0000313" key="12">
    <source>
        <dbReference type="Proteomes" id="UP000262825"/>
    </source>
</evidence>
<keyword evidence="7" id="KW-0653">Protein transport</keyword>
<protein>
    <recommendedName>
        <fullName evidence="7">Protein transport protein sec16</fullName>
    </recommendedName>
</protein>
<evidence type="ECO:0000256" key="8">
    <source>
        <dbReference type="SAM" id="MobiDB-lite"/>
    </source>
</evidence>
<feature type="compositionally biased region" description="Basic and acidic residues" evidence="8">
    <location>
        <begin position="2133"/>
        <end position="2148"/>
    </location>
</feature>
<evidence type="ECO:0000259" key="10">
    <source>
        <dbReference type="Pfam" id="PF12932"/>
    </source>
</evidence>
<dbReference type="CDD" id="cd09233">
    <property type="entry name" value="ACE1-Sec16-like"/>
    <property type="match status" value="1"/>
</dbReference>
<dbReference type="VEuPathDB" id="FungiDB:SCODWIG_02666"/>
<dbReference type="GO" id="GO:0006914">
    <property type="term" value="P:autophagy"/>
    <property type="evidence" value="ECO:0007669"/>
    <property type="project" value="UniProtKB-KW"/>
</dbReference>
<feature type="compositionally biased region" description="Basic and acidic residues" evidence="8">
    <location>
        <begin position="316"/>
        <end position="344"/>
    </location>
</feature>
<keyword evidence="7" id="KW-0472">Membrane</keyword>
<feature type="compositionally biased region" description="Polar residues" evidence="8">
    <location>
        <begin position="573"/>
        <end position="584"/>
    </location>
</feature>
<dbReference type="GO" id="GO:0005789">
    <property type="term" value="C:endoplasmic reticulum membrane"/>
    <property type="evidence" value="ECO:0007669"/>
    <property type="project" value="UniProtKB-SubCell"/>
</dbReference>